<dbReference type="InterPro" id="IPR050833">
    <property type="entry name" value="Poly_Biosynth_Transport"/>
</dbReference>
<feature type="transmembrane region" description="Helical" evidence="6">
    <location>
        <begin position="138"/>
        <end position="164"/>
    </location>
</feature>
<evidence type="ECO:0000256" key="2">
    <source>
        <dbReference type="ARBA" id="ARBA00022475"/>
    </source>
</evidence>
<sequence length="468" mass="52061">MQIGRKDVAWNFAATFMRIASGLIVLPLVLRLLPSQEVGLWNIFLTIGSIAILLDFGFSNAFARNITYIFSGVKELKAEGYVAVDQNDSSIDYGLLRSVINAMRRYYGILAGAFLLLFILASPFYLRSVLEKYNGNTHVVWVAWFTYGTLVAYQLYTFYYGALLTGRGFVKKNMQIIVAAQSARIIITAIFLLNGLGLMSLVVGMFISDIINRTLSYLAFYDKEIKYQIKHSTAMPVRAIMKIMTPNAIKIGLTSVGGFLINKAVILIAPLYLSLTDIASYGTTKQFIDLIASIGSIWFTTYYPKMTLYRVNNEIDGVKRLYTKSKIFLIGSFIVMGTGLIIAGPPVLQFIHSKTHLLPDVMIFVCLIIGFLETNHGISGALLLTKNEVPFVKASLLSGTGTIILLLLGLKVTSLGIWSMLLAPGLAQATYQNWKWPLSVIQDLKLTLGDYFQAFRTFLQGIKETVKK</sequence>
<dbReference type="PANTHER" id="PTHR30250">
    <property type="entry name" value="PST FAMILY PREDICTED COLANIC ACID TRANSPORTER"/>
    <property type="match status" value="1"/>
</dbReference>
<evidence type="ECO:0000313" key="7">
    <source>
        <dbReference type="EMBL" id="MBB3187831.1"/>
    </source>
</evidence>
<dbReference type="EMBL" id="JACHYB010000002">
    <property type="protein sequence ID" value="MBB3187831.1"/>
    <property type="molecule type" value="Genomic_DNA"/>
</dbReference>
<evidence type="ECO:0000256" key="5">
    <source>
        <dbReference type="ARBA" id="ARBA00023136"/>
    </source>
</evidence>
<evidence type="ECO:0000256" key="3">
    <source>
        <dbReference type="ARBA" id="ARBA00022692"/>
    </source>
</evidence>
<accession>A0A7W5DS01</accession>
<dbReference type="InterPro" id="IPR048122">
    <property type="entry name" value="WZX-like"/>
</dbReference>
<feature type="transmembrane region" description="Helical" evidence="6">
    <location>
        <begin position="391"/>
        <end position="410"/>
    </location>
</feature>
<proteinExistence type="predicted"/>
<evidence type="ECO:0000256" key="4">
    <source>
        <dbReference type="ARBA" id="ARBA00022989"/>
    </source>
</evidence>
<keyword evidence="8" id="KW-1185">Reference proteome</keyword>
<feature type="transmembrane region" description="Helical" evidence="6">
    <location>
        <begin position="39"/>
        <end position="58"/>
    </location>
</feature>
<dbReference type="PANTHER" id="PTHR30250:SF26">
    <property type="entry name" value="PSMA PROTEIN"/>
    <property type="match status" value="1"/>
</dbReference>
<feature type="transmembrane region" description="Helical" evidence="6">
    <location>
        <begin position="106"/>
        <end position="126"/>
    </location>
</feature>
<comment type="subcellular location">
    <subcellularLocation>
        <location evidence="1">Cell membrane</location>
        <topology evidence="1">Multi-pass membrane protein</topology>
    </subcellularLocation>
</comment>
<feature type="transmembrane region" description="Helical" evidence="6">
    <location>
        <begin position="185"/>
        <end position="207"/>
    </location>
</feature>
<name>A0A7W5DS01_9PORP</name>
<feature type="transmembrane region" description="Helical" evidence="6">
    <location>
        <begin position="363"/>
        <end position="385"/>
    </location>
</feature>
<evidence type="ECO:0000256" key="6">
    <source>
        <dbReference type="SAM" id="Phobius"/>
    </source>
</evidence>
<dbReference type="RefSeq" id="WP_183413651.1">
    <property type="nucleotide sequence ID" value="NZ_JACHYB010000002.1"/>
</dbReference>
<gene>
    <name evidence="7" type="ORF">FHX64_002029</name>
</gene>
<dbReference type="NCBIfam" id="NF041503">
    <property type="entry name" value="WZX_like"/>
    <property type="match status" value="1"/>
</dbReference>
<organism evidence="7 8">
    <name type="scientific">Microbacter margulisiae</name>
    <dbReference type="NCBI Taxonomy" id="1350067"/>
    <lineage>
        <taxon>Bacteria</taxon>
        <taxon>Pseudomonadati</taxon>
        <taxon>Bacteroidota</taxon>
        <taxon>Bacteroidia</taxon>
        <taxon>Bacteroidales</taxon>
        <taxon>Porphyromonadaceae</taxon>
        <taxon>Microbacter</taxon>
    </lineage>
</organism>
<evidence type="ECO:0000256" key="1">
    <source>
        <dbReference type="ARBA" id="ARBA00004651"/>
    </source>
</evidence>
<protein>
    <submittedName>
        <fullName evidence="7">O-antigen/teichoic acid export membrane protein</fullName>
    </submittedName>
</protein>
<dbReference type="AlphaFoldDB" id="A0A7W5DS01"/>
<keyword evidence="2" id="KW-1003">Cell membrane</keyword>
<feature type="transmembrane region" description="Helical" evidence="6">
    <location>
        <begin position="251"/>
        <end position="275"/>
    </location>
</feature>
<keyword evidence="5 6" id="KW-0472">Membrane</keyword>
<evidence type="ECO:0000313" key="8">
    <source>
        <dbReference type="Proteomes" id="UP000544222"/>
    </source>
</evidence>
<reference evidence="7 8" key="1">
    <citation type="submission" date="2020-08" db="EMBL/GenBank/DDBJ databases">
        <title>Genomic Encyclopedia of Type Strains, Phase IV (KMG-IV): sequencing the most valuable type-strain genomes for metagenomic binning, comparative biology and taxonomic classification.</title>
        <authorList>
            <person name="Goeker M."/>
        </authorList>
    </citation>
    <scope>NUCLEOTIDE SEQUENCE [LARGE SCALE GENOMIC DNA]</scope>
    <source>
        <strain evidence="7 8">DSM 27471</strain>
    </source>
</reference>
<comment type="caution">
    <text evidence="7">The sequence shown here is derived from an EMBL/GenBank/DDBJ whole genome shotgun (WGS) entry which is preliminary data.</text>
</comment>
<feature type="transmembrane region" description="Helical" evidence="6">
    <location>
        <begin position="12"/>
        <end position="33"/>
    </location>
</feature>
<dbReference type="GO" id="GO:0005886">
    <property type="term" value="C:plasma membrane"/>
    <property type="evidence" value="ECO:0007669"/>
    <property type="project" value="UniProtKB-SubCell"/>
</dbReference>
<keyword evidence="3 6" id="KW-0812">Transmembrane</keyword>
<keyword evidence="4 6" id="KW-1133">Transmembrane helix</keyword>
<feature type="transmembrane region" description="Helical" evidence="6">
    <location>
        <begin position="327"/>
        <end position="351"/>
    </location>
</feature>
<dbReference type="Proteomes" id="UP000544222">
    <property type="component" value="Unassembled WGS sequence"/>
</dbReference>